<accession>A0A8T1U132</accession>
<dbReference type="Proteomes" id="UP000688947">
    <property type="component" value="Unassembled WGS sequence"/>
</dbReference>
<evidence type="ECO:0008006" key="3">
    <source>
        <dbReference type="Google" id="ProtNLM"/>
    </source>
</evidence>
<protein>
    <recommendedName>
        <fullName evidence="3">DDE-1 domain-containing protein</fullName>
    </recommendedName>
</protein>
<reference evidence="1" key="1">
    <citation type="submission" date="2021-01" db="EMBL/GenBank/DDBJ databases">
        <title>Phytophthora aleatoria, a newly-described species from Pinus radiata is distinct from Phytophthora cactorum isolates based on comparative genomics.</title>
        <authorList>
            <person name="Mcdougal R."/>
            <person name="Panda P."/>
            <person name="Williams N."/>
            <person name="Studholme D.J."/>
        </authorList>
    </citation>
    <scope>NUCLEOTIDE SEQUENCE</scope>
    <source>
        <strain evidence="1">NZFS 3830</strain>
    </source>
</reference>
<dbReference type="AlphaFoldDB" id="A0A8T1U132"/>
<dbReference type="EMBL" id="JAENGZ010001149">
    <property type="protein sequence ID" value="KAG6950278.1"/>
    <property type="molecule type" value="Genomic_DNA"/>
</dbReference>
<gene>
    <name evidence="1" type="ORF">JG687_00014352</name>
</gene>
<organism evidence="1 2">
    <name type="scientific">Phytophthora cactorum</name>
    <dbReference type="NCBI Taxonomy" id="29920"/>
    <lineage>
        <taxon>Eukaryota</taxon>
        <taxon>Sar</taxon>
        <taxon>Stramenopiles</taxon>
        <taxon>Oomycota</taxon>
        <taxon>Peronosporomycetes</taxon>
        <taxon>Peronosporales</taxon>
        <taxon>Peronosporaceae</taxon>
        <taxon>Phytophthora</taxon>
    </lineage>
</organism>
<evidence type="ECO:0000313" key="1">
    <source>
        <dbReference type="EMBL" id="KAG6950278.1"/>
    </source>
</evidence>
<proteinExistence type="predicted"/>
<dbReference type="OrthoDB" id="97987at2759"/>
<name>A0A8T1U132_9STRA</name>
<sequence>MGPLKSKLRALWLEETDKAMGAREKRVVTIKRTIQAWESINTSTVTKAFNKALNTKFWLQNKQAPLH</sequence>
<comment type="caution">
    <text evidence="1">The sequence shown here is derived from an EMBL/GenBank/DDBJ whole genome shotgun (WGS) entry which is preliminary data.</text>
</comment>
<evidence type="ECO:0000313" key="2">
    <source>
        <dbReference type="Proteomes" id="UP000688947"/>
    </source>
</evidence>